<dbReference type="InterPro" id="IPR000055">
    <property type="entry name" value="Restrct_endonuc_typeI_TRD"/>
</dbReference>
<dbReference type="Gene3D" id="1.10.287.1120">
    <property type="entry name" value="Bipartite methylase S protein"/>
    <property type="match status" value="1"/>
</dbReference>
<proteinExistence type="inferred from homology"/>
<evidence type="ECO:0000256" key="2">
    <source>
        <dbReference type="ARBA" id="ARBA00022747"/>
    </source>
</evidence>
<keyword evidence="7" id="KW-1185">Reference proteome</keyword>
<comment type="caution">
    <text evidence="6">The sequence shown here is derived from an EMBL/GenBank/DDBJ whole genome shotgun (WGS) entry which is preliminary data.</text>
</comment>
<organism evidence="6 7">
    <name type="scientific">Peptococcus simiae</name>
    <dbReference type="NCBI Taxonomy" id="1643805"/>
    <lineage>
        <taxon>Bacteria</taxon>
        <taxon>Bacillati</taxon>
        <taxon>Bacillota</taxon>
        <taxon>Clostridia</taxon>
        <taxon>Eubacteriales</taxon>
        <taxon>Peptococcaceae</taxon>
        <taxon>Peptococcus</taxon>
    </lineage>
</organism>
<dbReference type="Gene3D" id="3.90.220.20">
    <property type="entry name" value="DNA methylase specificity domains"/>
    <property type="match status" value="1"/>
</dbReference>
<dbReference type="Pfam" id="PF01420">
    <property type="entry name" value="Methylase_S"/>
    <property type="match status" value="1"/>
</dbReference>
<keyword evidence="6" id="KW-0378">Hydrolase</keyword>
<dbReference type="InterPro" id="IPR044946">
    <property type="entry name" value="Restrct_endonuc_typeI_TRD_sf"/>
</dbReference>
<dbReference type="GO" id="GO:0016787">
    <property type="term" value="F:hydrolase activity"/>
    <property type="evidence" value="ECO:0007669"/>
    <property type="project" value="UniProtKB-KW"/>
</dbReference>
<keyword evidence="3" id="KW-0238">DNA-binding</keyword>
<dbReference type="InterPro" id="IPR051212">
    <property type="entry name" value="Type-I_RE_S_subunit"/>
</dbReference>
<accession>A0ABW9GYP1</accession>
<keyword evidence="2" id="KW-0680">Restriction system</keyword>
<dbReference type="SUPFAM" id="SSF116734">
    <property type="entry name" value="DNA methylase specificity domain"/>
    <property type="match status" value="1"/>
</dbReference>
<evidence type="ECO:0000256" key="1">
    <source>
        <dbReference type="ARBA" id="ARBA00010923"/>
    </source>
</evidence>
<dbReference type="EMBL" id="JBJUVG010000005">
    <property type="protein sequence ID" value="MFM9413739.1"/>
    <property type="molecule type" value="Genomic_DNA"/>
</dbReference>
<evidence type="ECO:0000256" key="4">
    <source>
        <dbReference type="ARBA" id="ARBA00038652"/>
    </source>
</evidence>
<comment type="subunit">
    <text evidence="4">The methyltransferase is composed of M and S polypeptides.</text>
</comment>
<sequence length="192" mass="21449">MGDVVQVVLGGTPNKQKQDYWEGGTIPWMSSGEVNKKTVYETEGFITQKGYDNSSATMVPAESTVIALAGQGKTRGMVARIKIPLSTNQSLATLIPNEGLLNDFLYYYLQGEYLRLRDVSSGDGSRGGLNKEILKKYPILIPSLHIQAHIVGILDQFEALVHDLSQGLPKEIALRQDQYEYYRDRLLDFPRP</sequence>
<keyword evidence="6" id="KW-0255">Endonuclease</keyword>
<evidence type="ECO:0000256" key="3">
    <source>
        <dbReference type="ARBA" id="ARBA00023125"/>
    </source>
</evidence>
<name>A0ABW9GYP1_9FIRM</name>
<protein>
    <submittedName>
        <fullName evidence="6">Restriction endonuclease subunit S</fullName>
        <ecNumber evidence="6">3.1.21.-</ecNumber>
    </submittedName>
</protein>
<dbReference type="EC" id="3.1.21.-" evidence="6"/>
<reference evidence="6 7" key="1">
    <citation type="journal article" date="2016" name="Int. J. Syst. Evol. Microbiol.">
        <title>Peptococcus simiae sp. nov., isolated from rhesus macaque faeces and emended description of the genus Peptococcus.</title>
        <authorList>
            <person name="Shkoporov A.N."/>
            <person name="Efimov B.A."/>
            <person name="Kondova I."/>
            <person name="Ouwerling B."/>
            <person name="Chaplin A.V."/>
            <person name="Shcherbakova V.A."/>
            <person name="Langermans J.A.M."/>
        </authorList>
    </citation>
    <scope>NUCLEOTIDE SEQUENCE [LARGE SCALE GENOMIC DNA]</scope>
    <source>
        <strain evidence="6 7">M108</strain>
    </source>
</reference>
<dbReference type="PANTHER" id="PTHR43140">
    <property type="entry name" value="TYPE-1 RESTRICTION ENZYME ECOKI SPECIFICITY PROTEIN"/>
    <property type="match status" value="1"/>
</dbReference>
<dbReference type="GO" id="GO:0004519">
    <property type="term" value="F:endonuclease activity"/>
    <property type="evidence" value="ECO:0007669"/>
    <property type="project" value="UniProtKB-KW"/>
</dbReference>
<feature type="domain" description="Type I restriction modification DNA specificity" evidence="5">
    <location>
        <begin position="2"/>
        <end position="172"/>
    </location>
</feature>
<dbReference type="RefSeq" id="WP_408977355.1">
    <property type="nucleotide sequence ID" value="NZ_JBJUVG010000005.1"/>
</dbReference>
<evidence type="ECO:0000313" key="7">
    <source>
        <dbReference type="Proteomes" id="UP001631949"/>
    </source>
</evidence>
<evidence type="ECO:0000313" key="6">
    <source>
        <dbReference type="EMBL" id="MFM9413739.1"/>
    </source>
</evidence>
<keyword evidence="6" id="KW-0540">Nuclease</keyword>
<comment type="similarity">
    <text evidence="1">Belongs to the type-I restriction system S methylase family.</text>
</comment>
<gene>
    <name evidence="6" type="ORF">ACKQTC_05110</name>
</gene>
<evidence type="ECO:0000259" key="5">
    <source>
        <dbReference type="Pfam" id="PF01420"/>
    </source>
</evidence>
<dbReference type="Proteomes" id="UP001631949">
    <property type="component" value="Unassembled WGS sequence"/>
</dbReference>
<dbReference type="PANTHER" id="PTHR43140:SF1">
    <property type="entry name" value="TYPE I RESTRICTION ENZYME ECOKI SPECIFICITY SUBUNIT"/>
    <property type="match status" value="1"/>
</dbReference>
<dbReference type="CDD" id="cd17294">
    <property type="entry name" value="RMtype1_S_MmaC7ORF19P_TRD1-CR1_like"/>
    <property type="match status" value="1"/>
</dbReference>